<reference evidence="1 2" key="1">
    <citation type="submission" date="2018-01" db="EMBL/GenBank/DDBJ databases">
        <authorList>
            <person name="Gaut B.S."/>
            <person name="Morton B.R."/>
            <person name="Clegg M.T."/>
            <person name="Duvall M.R."/>
        </authorList>
    </citation>
    <scope>NUCLEOTIDE SEQUENCE [LARGE SCALE GENOMIC DNA]</scope>
    <source>
        <strain evidence="1">Cupriavidus taiwanensis cmp 52</strain>
    </source>
</reference>
<organism evidence="1 2">
    <name type="scientific">Cupriavidus taiwanensis</name>
    <dbReference type="NCBI Taxonomy" id="164546"/>
    <lineage>
        <taxon>Bacteria</taxon>
        <taxon>Pseudomonadati</taxon>
        <taxon>Pseudomonadota</taxon>
        <taxon>Betaproteobacteria</taxon>
        <taxon>Burkholderiales</taxon>
        <taxon>Burkholderiaceae</taxon>
        <taxon>Cupriavidus</taxon>
    </lineage>
</organism>
<accession>A0A375JBK3</accession>
<gene>
    <name evidence="1" type="ORF">CBM2634_U120001</name>
</gene>
<evidence type="ECO:0000313" key="1">
    <source>
        <dbReference type="EMBL" id="SPS02488.1"/>
    </source>
</evidence>
<name>A0A375JBK3_9BURK</name>
<proteinExistence type="predicted"/>
<dbReference type="Proteomes" id="UP000256805">
    <property type="component" value="Unassembled WGS sequence"/>
</dbReference>
<protein>
    <submittedName>
        <fullName evidence="1">Uncharacterized protein</fullName>
    </submittedName>
</protein>
<evidence type="ECO:0000313" key="2">
    <source>
        <dbReference type="Proteomes" id="UP000256805"/>
    </source>
</evidence>
<dbReference type="AlphaFoldDB" id="A0A375JBK3"/>
<dbReference type="EMBL" id="OVTA01000075">
    <property type="protein sequence ID" value="SPS02488.1"/>
    <property type="molecule type" value="Genomic_DNA"/>
</dbReference>
<sequence length="58" mass="6365">MSCFAELAQTSTGALLCTDVLFSPTENAINRRATKPNKGWSQQARGLSVVMSRRDYEG</sequence>